<dbReference type="OrthoDB" id="6309046at2"/>
<dbReference type="KEGG" id="vgo:GJW-30_1_02035"/>
<dbReference type="EMBL" id="AP014946">
    <property type="protein sequence ID" value="BAT59502.1"/>
    <property type="molecule type" value="Genomic_DNA"/>
</dbReference>
<accession>A0A0S3PUK9</accession>
<evidence type="ECO:0000313" key="2">
    <source>
        <dbReference type="EMBL" id="BAT59502.1"/>
    </source>
</evidence>
<sequence length="569" mass="62238">MLPRIAIIGSGPTGIYTLKGLVSSQQPLSITIFEMDADPGRGTPYHPHVNDRAMLANIASFELPAVCETLVDWLSRQSDDELERLSIARKNIDDREFYPRVVLGEYFQSQFRALLETGKHNGHDIDVRPQHRVTDIRLQPDDIALTAKLPNGELKYYAFGHVVMATGHNLPDDTEVKPGYFISPWPAARLKTIKAGPVGILGTSLSAIDALVSVATAHGTFLLDESGVLQFQIADRSEALHITMMSRKGLLPEADFYFDFPFAPLAFCNDVAISRLTQAGSSHLLDQVFALFRQELLAADPEYSAKIGLAALDVETFAEAYFAARAEADPFVWAASNLAEAEHDRAQQRTVAWRYAILRMHEVVGRAVRHLNDHDLARFLKSFKTVFVDDYATVPYQSIQRLLALRRADKVDVLALGDHYQIKTPDFAGGAVVRAPGIQRSFDAFIDATGQPSLSAGDLPFPGLVEHGVVGEALTTVRSSLVDAEEPPALTATGGLDVDQAFRPKRTEGMSNQLYCVAISFLLHKLPFVQGIPSASEMGQTVSSTIIASLRGDTATAPQEAAITMLIMP</sequence>
<dbReference type="InterPro" id="IPR038732">
    <property type="entry name" value="HpyO/CreE_NAD-binding"/>
</dbReference>
<dbReference type="Pfam" id="PF13454">
    <property type="entry name" value="NAD_binding_9"/>
    <property type="match status" value="1"/>
</dbReference>
<reference evidence="2 3" key="1">
    <citation type="submission" date="2015-08" db="EMBL/GenBank/DDBJ databases">
        <title>Investigation of the bacterial diversity of lava forest soil.</title>
        <authorList>
            <person name="Lee J.S."/>
        </authorList>
    </citation>
    <scope>NUCLEOTIDE SEQUENCE [LARGE SCALE GENOMIC DNA]</scope>
    <source>
        <strain evidence="2 3">GJW-30</strain>
    </source>
</reference>
<keyword evidence="3" id="KW-1185">Reference proteome</keyword>
<dbReference type="PANTHER" id="PTHR40254:SF1">
    <property type="entry name" value="BLR0577 PROTEIN"/>
    <property type="match status" value="1"/>
</dbReference>
<dbReference type="InterPro" id="IPR036188">
    <property type="entry name" value="FAD/NAD-bd_sf"/>
</dbReference>
<evidence type="ECO:0000313" key="3">
    <source>
        <dbReference type="Proteomes" id="UP000236884"/>
    </source>
</evidence>
<dbReference type="Gene3D" id="3.40.50.720">
    <property type="entry name" value="NAD(P)-binding Rossmann-like Domain"/>
    <property type="match status" value="1"/>
</dbReference>
<protein>
    <recommendedName>
        <fullName evidence="1">FAD-dependent urate hydroxylase HpyO/Asp monooxygenase CreE-like FAD/NAD(P)-binding domain-containing protein</fullName>
    </recommendedName>
</protein>
<organism evidence="2 3">
    <name type="scientific">Variibacter gotjawalensis</name>
    <dbReference type="NCBI Taxonomy" id="1333996"/>
    <lineage>
        <taxon>Bacteria</taxon>
        <taxon>Pseudomonadati</taxon>
        <taxon>Pseudomonadota</taxon>
        <taxon>Alphaproteobacteria</taxon>
        <taxon>Hyphomicrobiales</taxon>
        <taxon>Nitrobacteraceae</taxon>
        <taxon>Variibacter</taxon>
    </lineage>
</organism>
<dbReference type="InterPro" id="IPR052189">
    <property type="entry name" value="L-asp_N-monooxygenase_NS-form"/>
</dbReference>
<dbReference type="Proteomes" id="UP000236884">
    <property type="component" value="Chromosome"/>
</dbReference>
<dbReference type="RefSeq" id="WP_096354944.1">
    <property type="nucleotide sequence ID" value="NZ_AP014946.1"/>
</dbReference>
<evidence type="ECO:0000259" key="1">
    <source>
        <dbReference type="Pfam" id="PF13454"/>
    </source>
</evidence>
<dbReference type="PANTHER" id="PTHR40254">
    <property type="entry name" value="BLR0577 PROTEIN"/>
    <property type="match status" value="1"/>
</dbReference>
<dbReference type="SUPFAM" id="SSF51905">
    <property type="entry name" value="FAD/NAD(P)-binding domain"/>
    <property type="match status" value="1"/>
</dbReference>
<gene>
    <name evidence="2" type="ORF">GJW-30_1_02035</name>
</gene>
<name>A0A0S3PUK9_9BRAD</name>
<dbReference type="Gene3D" id="3.50.50.60">
    <property type="entry name" value="FAD/NAD(P)-binding domain"/>
    <property type="match status" value="1"/>
</dbReference>
<proteinExistence type="predicted"/>
<dbReference type="AlphaFoldDB" id="A0A0S3PUK9"/>
<feature type="domain" description="FAD-dependent urate hydroxylase HpyO/Asp monooxygenase CreE-like FAD/NAD(P)-binding" evidence="1">
    <location>
        <begin position="6"/>
        <end position="168"/>
    </location>
</feature>